<organism evidence="2 3">
    <name type="scientific">Paspalum notatum var. saurae</name>
    <dbReference type="NCBI Taxonomy" id="547442"/>
    <lineage>
        <taxon>Eukaryota</taxon>
        <taxon>Viridiplantae</taxon>
        <taxon>Streptophyta</taxon>
        <taxon>Embryophyta</taxon>
        <taxon>Tracheophyta</taxon>
        <taxon>Spermatophyta</taxon>
        <taxon>Magnoliopsida</taxon>
        <taxon>Liliopsida</taxon>
        <taxon>Poales</taxon>
        <taxon>Poaceae</taxon>
        <taxon>PACMAD clade</taxon>
        <taxon>Panicoideae</taxon>
        <taxon>Andropogonodae</taxon>
        <taxon>Paspaleae</taxon>
        <taxon>Paspalinae</taxon>
        <taxon>Paspalum</taxon>
    </lineage>
</organism>
<name>A0AAQ3UA94_PASNO</name>
<keyword evidence="3" id="KW-1185">Reference proteome</keyword>
<dbReference type="EMBL" id="CP144751">
    <property type="protein sequence ID" value="WVZ86525.1"/>
    <property type="molecule type" value="Genomic_DNA"/>
</dbReference>
<evidence type="ECO:0000259" key="1">
    <source>
        <dbReference type="PROSITE" id="PS50878"/>
    </source>
</evidence>
<dbReference type="Proteomes" id="UP001341281">
    <property type="component" value="Chromosome 07"/>
</dbReference>
<dbReference type="PANTHER" id="PTHR31635">
    <property type="entry name" value="REVERSE TRANSCRIPTASE DOMAIN-CONTAINING PROTEIN-RELATED"/>
    <property type="match status" value="1"/>
</dbReference>
<evidence type="ECO:0000313" key="2">
    <source>
        <dbReference type="EMBL" id="WVZ86525.1"/>
    </source>
</evidence>
<dbReference type="CDD" id="cd01650">
    <property type="entry name" value="RT_nLTR_like"/>
    <property type="match status" value="1"/>
</dbReference>
<dbReference type="PANTHER" id="PTHR31635:SF196">
    <property type="entry name" value="REVERSE TRANSCRIPTASE DOMAIN-CONTAINING PROTEIN-RELATED"/>
    <property type="match status" value="1"/>
</dbReference>
<accession>A0AAQ3UA94</accession>
<dbReference type="Pfam" id="PF00078">
    <property type="entry name" value="RVT_1"/>
    <property type="match status" value="1"/>
</dbReference>
<evidence type="ECO:0000313" key="3">
    <source>
        <dbReference type="Proteomes" id="UP001341281"/>
    </source>
</evidence>
<dbReference type="InterPro" id="IPR026960">
    <property type="entry name" value="RVT-Znf"/>
</dbReference>
<feature type="domain" description="Reverse transcriptase" evidence="1">
    <location>
        <begin position="61"/>
        <end position="337"/>
    </location>
</feature>
<protein>
    <recommendedName>
        <fullName evidence="1">Reverse transcriptase domain-containing protein</fullName>
    </recommendedName>
</protein>
<dbReference type="InterPro" id="IPR000477">
    <property type="entry name" value="RT_dom"/>
</dbReference>
<proteinExistence type="predicted"/>
<dbReference type="InterPro" id="IPR043502">
    <property type="entry name" value="DNA/RNA_pol_sf"/>
</dbReference>
<gene>
    <name evidence="2" type="ORF">U9M48_033287</name>
</gene>
<dbReference type="AlphaFoldDB" id="A0AAQ3UA94"/>
<dbReference type="PROSITE" id="PS50878">
    <property type="entry name" value="RT_POL"/>
    <property type="match status" value="1"/>
</dbReference>
<feature type="non-terminal residue" evidence="2">
    <location>
        <position position="589"/>
    </location>
</feature>
<reference evidence="2 3" key="1">
    <citation type="submission" date="2024-02" db="EMBL/GenBank/DDBJ databases">
        <title>High-quality chromosome-scale genome assembly of Pensacola bahiagrass (Paspalum notatum Flugge var. saurae).</title>
        <authorList>
            <person name="Vega J.M."/>
            <person name="Podio M."/>
            <person name="Orjuela J."/>
            <person name="Siena L.A."/>
            <person name="Pessino S.C."/>
            <person name="Combes M.C."/>
            <person name="Mariac C."/>
            <person name="Albertini E."/>
            <person name="Pupilli F."/>
            <person name="Ortiz J.P.A."/>
            <person name="Leblanc O."/>
        </authorList>
    </citation>
    <scope>NUCLEOTIDE SEQUENCE [LARGE SCALE GENOMIC DNA]</scope>
    <source>
        <strain evidence="2">R1</strain>
        <tissue evidence="2">Leaf</tissue>
    </source>
</reference>
<dbReference type="SUPFAM" id="SSF56672">
    <property type="entry name" value="DNA/RNA polymerases"/>
    <property type="match status" value="1"/>
</dbReference>
<sequence length="589" mass="66500">MHSVSCRVTLLDDPFTEEEIKNAINHMPTDKAPGPDGFTGAFLKSCWDIIKGDFMAAASSFHALRCNSLQIVNSANIVLIPKKDGAVEVSDYRPISLVHSFTKVITKALALRLQPLMKDIISTSQSAFVKKRSIHDSFLSVRNTARRLHKTRMPSLFLKLDITKAFDSVRWNYLLILLQRLGFSNRWRDMIAFLLSTSSSRVLLNGVPIQPIHHGRGLRQGDPLSPLLFVIAFDPLQRLLKLATEMEIFSKMRGRTPGIRISMYADDAALFLAPSKEEVSALSKLLNFFGEASGLKTNFHKSTVVPIRCSGLNIEDTLSDLSAQKSHFPIKYLGLPLTTYRLRRVDFQPLVDKAAAKLNGWSGRQLNHAGRMVLVKSVLTSQAIYLLTALRSPKATLKDIDAKRKQFLWSGNERLTGGKCKVNWTRTARSKKNGGLGILHLGKFARALRLRWLWREWFAEDKPWIGDDLPCNVRDELLFAAATAIQIGNGSKIKFWTNAWLQGLRPLEVAPSIFKISRRKNRTLREALSGNVWIRDINLQNPSCWLAIQNRVWTADRLSTRGWPHNPVCVLCRRSPESGLHLFVDCRFA</sequence>
<dbReference type="Pfam" id="PF13966">
    <property type="entry name" value="zf-RVT"/>
    <property type="match status" value="1"/>
</dbReference>